<reference evidence="5 6" key="1">
    <citation type="submission" date="2020-02" db="EMBL/GenBank/DDBJ databases">
        <title>Genome sequence of strain CCNWXJ40-4.</title>
        <authorList>
            <person name="Gao J."/>
            <person name="Sun J."/>
        </authorList>
    </citation>
    <scope>NUCLEOTIDE SEQUENCE [LARGE SCALE GENOMIC DNA]</scope>
    <source>
        <strain evidence="5 6">CCNWXJ 40-4</strain>
    </source>
</reference>
<organism evidence="5 6">
    <name type="scientific">Allomesorhizobium camelthorni</name>
    <dbReference type="NCBI Taxonomy" id="475069"/>
    <lineage>
        <taxon>Bacteria</taxon>
        <taxon>Pseudomonadati</taxon>
        <taxon>Pseudomonadota</taxon>
        <taxon>Alphaproteobacteria</taxon>
        <taxon>Hyphomicrobiales</taxon>
        <taxon>Phyllobacteriaceae</taxon>
        <taxon>Allomesorhizobium</taxon>
    </lineage>
</organism>
<evidence type="ECO:0000259" key="4">
    <source>
        <dbReference type="SMART" id="SM00382"/>
    </source>
</evidence>
<feature type="domain" description="AAA+ ATPase" evidence="4">
    <location>
        <begin position="50"/>
        <end position="186"/>
    </location>
</feature>
<evidence type="ECO:0000313" key="5">
    <source>
        <dbReference type="EMBL" id="NGO50462.1"/>
    </source>
</evidence>
<dbReference type="Proteomes" id="UP001642900">
    <property type="component" value="Unassembled WGS sequence"/>
</dbReference>
<dbReference type="AlphaFoldDB" id="A0A6G4W6U3"/>
<keyword evidence="3" id="KW-0067">ATP-binding</keyword>
<evidence type="ECO:0000256" key="1">
    <source>
        <dbReference type="ARBA" id="ARBA00006914"/>
    </source>
</evidence>
<proteinExistence type="inferred from homology"/>
<dbReference type="SUPFAM" id="SSF52540">
    <property type="entry name" value="P-loop containing nucleoside triphosphate hydrolases"/>
    <property type="match status" value="1"/>
</dbReference>
<protein>
    <submittedName>
        <fullName evidence="5">AAA family ATPase</fullName>
    </submittedName>
</protein>
<dbReference type="InterPro" id="IPR003593">
    <property type="entry name" value="AAA+_ATPase"/>
</dbReference>
<dbReference type="PANTHER" id="PTHR23073">
    <property type="entry name" value="26S PROTEASOME REGULATORY SUBUNIT"/>
    <property type="match status" value="1"/>
</dbReference>
<accession>A0A6G4W6U3</accession>
<evidence type="ECO:0000313" key="6">
    <source>
        <dbReference type="Proteomes" id="UP001642900"/>
    </source>
</evidence>
<dbReference type="GO" id="GO:0005524">
    <property type="term" value="F:ATP binding"/>
    <property type="evidence" value="ECO:0007669"/>
    <property type="project" value="UniProtKB-KW"/>
</dbReference>
<dbReference type="CDD" id="cd19481">
    <property type="entry name" value="RecA-like_protease"/>
    <property type="match status" value="1"/>
</dbReference>
<evidence type="ECO:0000256" key="2">
    <source>
        <dbReference type="ARBA" id="ARBA00022741"/>
    </source>
</evidence>
<dbReference type="InterPro" id="IPR027417">
    <property type="entry name" value="P-loop_NTPase"/>
</dbReference>
<comment type="similarity">
    <text evidence="1">Belongs to the AAA ATPase family.</text>
</comment>
<dbReference type="Gene3D" id="3.40.50.300">
    <property type="entry name" value="P-loop containing nucleotide triphosphate hydrolases"/>
    <property type="match status" value="1"/>
</dbReference>
<keyword evidence="2" id="KW-0547">Nucleotide-binding</keyword>
<keyword evidence="6" id="KW-1185">Reference proteome</keyword>
<dbReference type="SMART" id="SM00382">
    <property type="entry name" value="AAA"/>
    <property type="match status" value="1"/>
</dbReference>
<dbReference type="EMBL" id="JAAKZF010000003">
    <property type="protein sequence ID" value="NGO50462.1"/>
    <property type="molecule type" value="Genomic_DNA"/>
</dbReference>
<evidence type="ECO:0000256" key="3">
    <source>
        <dbReference type="ARBA" id="ARBA00022840"/>
    </source>
</evidence>
<sequence length="313" mass="34507">MRHPLEAFGPVLMPDAAMEPILAKPVRAALLEWLEEIWAKAELEEVGLNARMRAIFTGPPGTGKTTLAHHLAARLGLPLLIVRPEKINCRYMNASAEAVGKLFDMVAAQPEPIFLFFDEFDSIAAKRMGSGVNETIEQDHNVTINALLAAMDRFEGFIVAATNLGSRVDEAVWRRFEIQIGIDLPGPHERQRIVERYIAPFVIPKAALAALAHSLETASPALIRSFCEHIKRQIVVGPKAGWPMDRNAVIERVIATVKPHPDIGLPRLWSLGLKDKAVPQFPWPLERDLAAYPVDEPVSAGGDVVPLRRGRSA</sequence>
<dbReference type="Pfam" id="PF00004">
    <property type="entry name" value="AAA"/>
    <property type="match status" value="1"/>
</dbReference>
<name>A0A6G4W6U3_9HYPH</name>
<comment type="caution">
    <text evidence="5">The sequence shown here is derived from an EMBL/GenBank/DDBJ whole genome shotgun (WGS) entry which is preliminary data.</text>
</comment>
<gene>
    <name evidence="5" type="ORF">G6N73_04580</name>
</gene>
<dbReference type="GO" id="GO:0016887">
    <property type="term" value="F:ATP hydrolysis activity"/>
    <property type="evidence" value="ECO:0007669"/>
    <property type="project" value="InterPro"/>
</dbReference>
<dbReference type="InterPro" id="IPR050221">
    <property type="entry name" value="26S_Proteasome_ATPase"/>
</dbReference>
<dbReference type="InterPro" id="IPR003959">
    <property type="entry name" value="ATPase_AAA_core"/>
</dbReference>
<dbReference type="RefSeq" id="WP_165023984.1">
    <property type="nucleotide sequence ID" value="NZ_JAAKZF010000003.1"/>
</dbReference>